<dbReference type="Proteomes" id="UP000238392">
    <property type="component" value="Unassembled WGS sequence"/>
</dbReference>
<dbReference type="InterPro" id="IPR001173">
    <property type="entry name" value="Glyco_trans_2-like"/>
</dbReference>
<reference evidence="2 3" key="1">
    <citation type="submission" date="2018-03" db="EMBL/GenBank/DDBJ databases">
        <title>Genomic Encyclopedia of Archaeal and Bacterial Type Strains, Phase II (KMG-II): from individual species to whole genera.</title>
        <authorList>
            <person name="Goeker M."/>
        </authorList>
    </citation>
    <scope>NUCLEOTIDE SEQUENCE [LARGE SCALE GENOMIC DNA]</scope>
    <source>
        <strain evidence="2 3">DSM 100212</strain>
    </source>
</reference>
<sequence>MIDDVSEISRFRNYNHALRARANRLELELAQRNKDIVTLHKALRDARRRPLKNLKRKIEFKILKALSKRGSWLPEDMRHRFALSAKKRDPERDELAAPMKSEKLFTYSAMVERWEILRKSKEEEKAKCMRGFNHNPCISILVPVYNPDPELLQKAIHSVLEQSYSNWELCIVDDCSTDP</sequence>
<accession>A0A2T0X5A8</accession>
<evidence type="ECO:0000259" key="1">
    <source>
        <dbReference type="Pfam" id="PF00535"/>
    </source>
</evidence>
<keyword evidence="2" id="KW-0808">Transferase</keyword>
<dbReference type="GO" id="GO:0016758">
    <property type="term" value="F:hexosyltransferase activity"/>
    <property type="evidence" value="ECO:0007669"/>
    <property type="project" value="UniProtKB-ARBA"/>
</dbReference>
<protein>
    <submittedName>
        <fullName evidence="2">Glycosyl transferase family 2</fullName>
    </submittedName>
</protein>
<evidence type="ECO:0000313" key="3">
    <source>
        <dbReference type="Proteomes" id="UP000238392"/>
    </source>
</evidence>
<dbReference type="PANTHER" id="PTHR22916">
    <property type="entry name" value="GLYCOSYLTRANSFERASE"/>
    <property type="match status" value="1"/>
</dbReference>
<dbReference type="SUPFAM" id="SSF53448">
    <property type="entry name" value="Nucleotide-diphospho-sugar transferases"/>
    <property type="match status" value="1"/>
</dbReference>
<organism evidence="2 3">
    <name type="scientific">Donghicola tyrosinivorans</name>
    <dbReference type="NCBI Taxonomy" id="1652492"/>
    <lineage>
        <taxon>Bacteria</taxon>
        <taxon>Pseudomonadati</taxon>
        <taxon>Pseudomonadota</taxon>
        <taxon>Alphaproteobacteria</taxon>
        <taxon>Rhodobacterales</taxon>
        <taxon>Roseobacteraceae</taxon>
        <taxon>Donghicola</taxon>
    </lineage>
</organism>
<dbReference type="Pfam" id="PF00535">
    <property type="entry name" value="Glycos_transf_2"/>
    <property type="match status" value="1"/>
</dbReference>
<evidence type="ECO:0000313" key="2">
    <source>
        <dbReference type="EMBL" id="PRY94128.1"/>
    </source>
</evidence>
<dbReference type="InterPro" id="IPR029044">
    <property type="entry name" value="Nucleotide-diphossugar_trans"/>
</dbReference>
<feature type="domain" description="Glycosyltransferase 2-like" evidence="1">
    <location>
        <begin position="139"/>
        <end position="178"/>
    </location>
</feature>
<dbReference type="AlphaFoldDB" id="A0A2T0X5A8"/>
<dbReference type="EMBL" id="PVTQ01000001">
    <property type="protein sequence ID" value="PRY94128.1"/>
    <property type="molecule type" value="Genomic_DNA"/>
</dbReference>
<proteinExistence type="predicted"/>
<name>A0A2T0X5A8_9RHOB</name>
<dbReference type="OrthoDB" id="7816590at2"/>
<dbReference type="PANTHER" id="PTHR22916:SF3">
    <property type="entry name" value="UDP-GLCNAC:BETAGAL BETA-1,3-N-ACETYLGLUCOSAMINYLTRANSFERASE-LIKE PROTEIN 1"/>
    <property type="match status" value="1"/>
</dbReference>
<gene>
    <name evidence="2" type="ORF">CLV74_101263</name>
</gene>
<dbReference type="Gene3D" id="3.90.550.10">
    <property type="entry name" value="Spore Coat Polysaccharide Biosynthesis Protein SpsA, Chain A"/>
    <property type="match status" value="1"/>
</dbReference>
<keyword evidence="3" id="KW-1185">Reference proteome</keyword>
<comment type="caution">
    <text evidence="2">The sequence shown here is derived from an EMBL/GenBank/DDBJ whole genome shotgun (WGS) entry which is preliminary data.</text>
</comment>